<sequence length="267" mass="28185">MMTTTGKESITLMLTTTTIEPSTATTKESSTRTTTELSTRATTKESSIRTTTKASIATTTKPSIATTIEPSTTTAEPLTTTSKESLPATTKEPLATTTTITEPSSTGLPDLISLDSIDGVIYGVHDTRINQDSQASEPGNSVGHYHPSTPPANACDGNTSTKYTHFGACSEGGNDMTCGLDTGFYLELKRSAAVVTGLQVCTANDYPERDPLTMSLEGSNQSGSNLTLGSSWTLIYNGDSGIETDTDRLTCGIVQQINNSIQLDFIL</sequence>
<feature type="region of interest" description="Disordered" evidence="1">
    <location>
        <begin position="131"/>
        <end position="153"/>
    </location>
</feature>
<dbReference type="Gene3D" id="2.60.120.260">
    <property type="entry name" value="Galactose-binding domain-like"/>
    <property type="match status" value="1"/>
</dbReference>
<feature type="region of interest" description="Disordered" evidence="1">
    <location>
        <begin position="21"/>
        <end position="109"/>
    </location>
</feature>
<evidence type="ECO:0000256" key="1">
    <source>
        <dbReference type="SAM" id="MobiDB-lite"/>
    </source>
</evidence>
<evidence type="ECO:0000313" key="4">
    <source>
        <dbReference type="Proteomes" id="UP000663832"/>
    </source>
</evidence>
<feature type="compositionally biased region" description="Low complexity" evidence="1">
    <location>
        <begin position="21"/>
        <end position="41"/>
    </location>
</feature>
<protein>
    <submittedName>
        <fullName evidence="2">Uncharacterized protein</fullName>
    </submittedName>
</protein>
<accession>A0A814VTP8</accession>
<name>A0A814VTP8_9BILA</name>
<dbReference type="EMBL" id="CAJNOM010000456">
    <property type="protein sequence ID" value="CAF1448259.1"/>
    <property type="molecule type" value="Genomic_DNA"/>
</dbReference>
<reference evidence="2" key="1">
    <citation type="submission" date="2021-02" db="EMBL/GenBank/DDBJ databases">
        <authorList>
            <person name="Nowell W R."/>
        </authorList>
    </citation>
    <scope>NUCLEOTIDE SEQUENCE</scope>
</reference>
<dbReference type="Proteomes" id="UP000663877">
    <property type="component" value="Unassembled WGS sequence"/>
</dbReference>
<feature type="compositionally biased region" description="Low complexity" evidence="1">
    <location>
        <begin position="69"/>
        <end position="106"/>
    </location>
</feature>
<feature type="compositionally biased region" description="Low complexity" evidence="1">
    <location>
        <begin position="48"/>
        <end position="61"/>
    </location>
</feature>
<proteinExistence type="predicted"/>
<evidence type="ECO:0000313" key="3">
    <source>
        <dbReference type="EMBL" id="CAF1448259.1"/>
    </source>
</evidence>
<dbReference type="Proteomes" id="UP000663832">
    <property type="component" value="Unassembled WGS sequence"/>
</dbReference>
<organism evidence="2 5">
    <name type="scientific">Adineta steineri</name>
    <dbReference type="NCBI Taxonomy" id="433720"/>
    <lineage>
        <taxon>Eukaryota</taxon>
        <taxon>Metazoa</taxon>
        <taxon>Spiralia</taxon>
        <taxon>Gnathifera</taxon>
        <taxon>Rotifera</taxon>
        <taxon>Eurotatoria</taxon>
        <taxon>Bdelloidea</taxon>
        <taxon>Adinetida</taxon>
        <taxon>Adinetidae</taxon>
        <taxon>Adineta</taxon>
    </lineage>
</organism>
<comment type="caution">
    <text evidence="2">The sequence shown here is derived from an EMBL/GenBank/DDBJ whole genome shotgun (WGS) entry which is preliminary data.</text>
</comment>
<dbReference type="OrthoDB" id="10002667at2759"/>
<gene>
    <name evidence="2" type="ORF">BJG266_LOCUS26454</name>
    <name evidence="3" type="ORF">QVE165_LOCUS40111</name>
</gene>
<keyword evidence="4" id="KW-1185">Reference proteome</keyword>
<dbReference type="AlphaFoldDB" id="A0A814VTP8"/>
<evidence type="ECO:0000313" key="5">
    <source>
        <dbReference type="Proteomes" id="UP000663877"/>
    </source>
</evidence>
<dbReference type="EMBL" id="CAJNOI010000221">
    <property type="protein sequence ID" value="CAF1193146.1"/>
    <property type="molecule type" value="Genomic_DNA"/>
</dbReference>
<evidence type="ECO:0000313" key="2">
    <source>
        <dbReference type="EMBL" id="CAF1193146.1"/>
    </source>
</evidence>